<dbReference type="EMBL" id="SUMC01000070">
    <property type="protein sequence ID" value="TKA01686.1"/>
    <property type="molecule type" value="Genomic_DNA"/>
</dbReference>
<evidence type="ECO:0000313" key="2">
    <source>
        <dbReference type="EMBL" id="TKA01686.1"/>
    </source>
</evidence>
<name>A0A4U0RZ49_9ACTN</name>
<sequence length="158" mass="17355">MTDEQKPKTRARKRAIRARMEQTGEPFSVAARHVAAKHDRKTAERSAAESPAQRGRARDDHSVSQEAEVNNALAPAKHAGRHDVSNAYRPHVGVEEAHRVQLTVEEARSVLRAAERESPCTHALISVLLTGGLRLQEAHTARAEHLGVAPAASRVWSF</sequence>
<dbReference type="RefSeq" id="WP_136729070.1">
    <property type="nucleotide sequence ID" value="NZ_SUMC01000070.1"/>
</dbReference>
<feature type="region of interest" description="Disordered" evidence="1">
    <location>
        <begin position="1"/>
        <end position="90"/>
    </location>
</feature>
<protein>
    <submittedName>
        <fullName evidence="2">Uncharacterized protein</fullName>
    </submittedName>
</protein>
<proteinExistence type="predicted"/>
<organism evidence="2 3">
    <name type="scientific">Actinacidiphila oryziradicis</name>
    <dbReference type="NCBI Taxonomy" id="2571141"/>
    <lineage>
        <taxon>Bacteria</taxon>
        <taxon>Bacillati</taxon>
        <taxon>Actinomycetota</taxon>
        <taxon>Actinomycetes</taxon>
        <taxon>Kitasatosporales</taxon>
        <taxon>Streptomycetaceae</taxon>
        <taxon>Actinacidiphila</taxon>
    </lineage>
</organism>
<dbReference type="AlphaFoldDB" id="A0A4U0RZ49"/>
<comment type="caution">
    <text evidence="2">The sequence shown here is derived from an EMBL/GenBank/DDBJ whole genome shotgun (WGS) entry which is preliminary data.</text>
</comment>
<keyword evidence="3" id="KW-1185">Reference proteome</keyword>
<gene>
    <name evidence="2" type="ORF">FCI23_40045</name>
</gene>
<evidence type="ECO:0000313" key="3">
    <source>
        <dbReference type="Proteomes" id="UP000305778"/>
    </source>
</evidence>
<reference evidence="2 3" key="1">
    <citation type="submission" date="2019-04" db="EMBL/GenBank/DDBJ databases">
        <title>Streptomyces oryziradicis sp. nov., a novel actinomycete isolated from rhizosphere soil of rice (Oryza sativa L.).</title>
        <authorList>
            <person name="Li C."/>
        </authorList>
    </citation>
    <scope>NUCLEOTIDE SEQUENCE [LARGE SCALE GENOMIC DNA]</scope>
    <source>
        <strain evidence="2 3">NEAU-C40</strain>
    </source>
</reference>
<dbReference type="Proteomes" id="UP000305778">
    <property type="component" value="Unassembled WGS sequence"/>
</dbReference>
<dbReference type="OrthoDB" id="4137935at2"/>
<evidence type="ECO:0000256" key="1">
    <source>
        <dbReference type="SAM" id="MobiDB-lite"/>
    </source>
</evidence>
<feature type="compositionally biased region" description="Basic residues" evidence="1">
    <location>
        <begin position="8"/>
        <end position="17"/>
    </location>
</feature>
<accession>A0A4U0RZ49</accession>